<dbReference type="Gene3D" id="2.40.50.480">
    <property type="match status" value="1"/>
</dbReference>
<feature type="transmembrane region" description="Helical" evidence="1">
    <location>
        <begin position="6"/>
        <end position="24"/>
    </location>
</feature>
<dbReference type="EMBL" id="NVMD01000020">
    <property type="protein sequence ID" value="PED13145.1"/>
    <property type="molecule type" value="Genomic_DNA"/>
</dbReference>
<evidence type="ECO:0000313" key="3">
    <source>
        <dbReference type="EMBL" id="PGZ03162.1"/>
    </source>
</evidence>
<dbReference type="SUPFAM" id="SSF159121">
    <property type="entry name" value="BC4932-like"/>
    <property type="match status" value="1"/>
</dbReference>
<dbReference type="EMBL" id="NUPM01000009">
    <property type="protein sequence ID" value="PGZ03162.1"/>
    <property type="molecule type" value="Genomic_DNA"/>
</dbReference>
<name>A0A9X6TYW2_BACTU</name>
<dbReference type="Proteomes" id="UP000220127">
    <property type="component" value="Unassembled WGS sequence"/>
</dbReference>
<accession>A0A9X6TYW2</accession>
<sequence length="123" mass="14038">MKELLFKIAGVVVVLIIVCWGLTFTENEIIDRYNPLVIEKDVYALTKGPAEPDPDPDYPRRFMYMLNGVDESGKESVIRVGITGPHEYQDTYIKVRVKGGYVFSLEEVKESDVPEKAKEKIKK</sequence>
<dbReference type="AlphaFoldDB" id="A0A9X6TYW2"/>
<organism evidence="2 4">
    <name type="scientific">Bacillus thuringiensis</name>
    <dbReference type="NCBI Taxonomy" id="1428"/>
    <lineage>
        <taxon>Bacteria</taxon>
        <taxon>Bacillati</taxon>
        <taxon>Bacillota</taxon>
        <taxon>Bacilli</taxon>
        <taxon>Bacillales</taxon>
        <taxon>Bacillaceae</taxon>
        <taxon>Bacillus</taxon>
        <taxon>Bacillus cereus group</taxon>
    </lineage>
</organism>
<dbReference type="Proteomes" id="UP000223445">
    <property type="component" value="Unassembled WGS sequence"/>
</dbReference>
<gene>
    <name evidence="3" type="ORF">COE48_14040</name>
    <name evidence="2" type="ORF">CON01_19865</name>
</gene>
<evidence type="ECO:0000313" key="2">
    <source>
        <dbReference type="EMBL" id="PED13145.1"/>
    </source>
</evidence>
<protein>
    <recommendedName>
        <fullName evidence="6">YxeA family protein</fullName>
    </recommendedName>
</protein>
<keyword evidence="1" id="KW-0472">Membrane</keyword>
<evidence type="ECO:0008006" key="6">
    <source>
        <dbReference type="Google" id="ProtNLM"/>
    </source>
</evidence>
<proteinExistence type="predicted"/>
<evidence type="ECO:0000256" key="1">
    <source>
        <dbReference type="SAM" id="Phobius"/>
    </source>
</evidence>
<dbReference type="InterPro" id="IPR006542">
    <property type="entry name" value="DUF1093"/>
</dbReference>
<dbReference type="PANTHER" id="PTHR36433">
    <property type="entry name" value="HYPOTHETICAL CYTOSOLIC PROTEIN"/>
    <property type="match status" value="1"/>
</dbReference>
<evidence type="ECO:0000313" key="5">
    <source>
        <dbReference type="Proteomes" id="UP000223445"/>
    </source>
</evidence>
<dbReference type="RefSeq" id="WP_016512603.1">
    <property type="nucleotide sequence ID" value="NZ_JBALLD010000001.1"/>
</dbReference>
<dbReference type="InterPro" id="IPR036166">
    <property type="entry name" value="YxeA-like_sf"/>
</dbReference>
<keyword evidence="1" id="KW-0812">Transmembrane</keyword>
<reference evidence="4 5" key="1">
    <citation type="submission" date="2017-09" db="EMBL/GenBank/DDBJ databases">
        <title>Large-scale bioinformatics analysis of Bacillus genomes uncovers conserved roles of natural products in bacterial physiology.</title>
        <authorList>
            <consortium name="Agbiome Team Llc"/>
            <person name="Bleich R.M."/>
            <person name="Grubbs K.J."/>
            <person name="Santa Maria K.C."/>
            <person name="Allen S.E."/>
            <person name="Farag S."/>
            <person name="Shank E.A."/>
            <person name="Bowers A."/>
        </authorList>
    </citation>
    <scope>NUCLEOTIDE SEQUENCE [LARGE SCALE GENOMIC DNA]</scope>
    <source>
        <strain evidence="3 5">AFS030179</strain>
        <strain evidence="2 4">AFS094940</strain>
    </source>
</reference>
<evidence type="ECO:0000313" key="4">
    <source>
        <dbReference type="Proteomes" id="UP000220127"/>
    </source>
</evidence>
<dbReference type="NCBIfam" id="TIGR01655">
    <property type="entry name" value="yxeA_fam"/>
    <property type="match status" value="1"/>
</dbReference>
<comment type="caution">
    <text evidence="2">The sequence shown here is derived from an EMBL/GenBank/DDBJ whole genome shotgun (WGS) entry which is preliminary data.</text>
</comment>
<keyword evidence="1" id="KW-1133">Transmembrane helix</keyword>